<dbReference type="AlphaFoldDB" id="A0A6C0HRG6"/>
<organism evidence="1">
    <name type="scientific">viral metagenome</name>
    <dbReference type="NCBI Taxonomy" id="1070528"/>
    <lineage>
        <taxon>unclassified sequences</taxon>
        <taxon>metagenomes</taxon>
        <taxon>organismal metagenomes</taxon>
    </lineage>
</organism>
<sequence length="561" mass="66523">MSEKEIKDEVKHEVDEGQEVDAGQEVEVEVKTEVFDISTYIDIVKDLFVKYYTNPYMRQRLCYHITDILPSTLETEEKNREKRLERTAFLTNEQQIFIQVFLSKNQYYHLQNNGTFYQYDGKTYKLVTEDDIQYQLLSTISKDRTLMDWKHKTKVNIIKQIKERNIFKSVPESETIQKIINLLCPSMFSTKSQVKYFLSIIGDCILKKQNDLIFLTKPKTKKILNELDHMCYIVTGYANITGNFVTKYNETYNYQNCRLINISDTMSVENLREIFNKNGLDFLCVATHYSERYGNSDQYLLCSEELANYAMYMKNNNQAEIFNKFCSYSFESVLGEAENDKKYSISWKNMHFIWKLFISKHSLPSAIYSNNLKKLLKDRYPYDESSDTFYNITSKYLPFVSHFIQFWESTISLTTGGDFDDEIEVDELCGLFKKWIHENDAVTYYAGNTNEHDILKILNHYFPNIEIIDNKYILNVQCNLWNKIGDMNQALTSLKNHYKESVLLNENSSLIPFDEIYAYYVKHKQIKFTISKLYFEKYLYFALAEYIQYDKFVSIFWVSSS</sequence>
<evidence type="ECO:0000313" key="1">
    <source>
        <dbReference type="EMBL" id="QHT82705.1"/>
    </source>
</evidence>
<dbReference type="SUPFAM" id="SSF63411">
    <property type="entry name" value="LuxS/MPP-like metallohydrolase"/>
    <property type="match status" value="1"/>
</dbReference>
<name>A0A6C0HRG6_9ZZZZ</name>
<accession>A0A6C0HRG6</accession>
<dbReference type="GO" id="GO:0046872">
    <property type="term" value="F:metal ion binding"/>
    <property type="evidence" value="ECO:0007669"/>
    <property type="project" value="InterPro"/>
</dbReference>
<dbReference type="InterPro" id="IPR011249">
    <property type="entry name" value="Metalloenz_LuxS/M16"/>
</dbReference>
<protein>
    <submittedName>
        <fullName evidence="1">Uncharacterized protein</fullName>
    </submittedName>
</protein>
<proteinExistence type="predicted"/>
<dbReference type="EMBL" id="MN740003">
    <property type="protein sequence ID" value="QHT82705.1"/>
    <property type="molecule type" value="Genomic_DNA"/>
</dbReference>
<reference evidence="1" key="1">
    <citation type="journal article" date="2020" name="Nature">
        <title>Giant virus diversity and host interactions through global metagenomics.</title>
        <authorList>
            <person name="Schulz F."/>
            <person name="Roux S."/>
            <person name="Paez-Espino D."/>
            <person name="Jungbluth S."/>
            <person name="Walsh D.A."/>
            <person name="Denef V.J."/>
            <person name="McMahon K.D."/>
            <person name="Konstantinidis K.T."/>
            <person name="Eloe-Fadrosh E.A."/>
            <person name="Kyrpides N.C."/>
            <person name="Woyke T."/>
        </authorList>
    </citation>
    <scope>NUCLEOTIDE SEQUENCE</scope>
    <source>
        <strain evidence="1">GVMAG-M-3300023184-165</strain>
    </source>
</reference>